<keyword evidence="5" id="KW-1185">Reference proteome</keyword>
<dbReference type="AlphaFoldDB" id="A0A0C5VTV0"/>
<protein>
    <recommendedName>
        <fullName evidence="3">Secretion system C-terminal sorting domain-containing protein</fullName>
    </recommendedName>
</protein>
<evidence type="ECO:0000313" key="5">
    <source>
        <dbReference type="Proteomes" id="UP000032229"/>
    </source>
</evidence>
<accession>A0A0C5VTV0</accession>
<keyword evidence="1 2" id="KW-0732">Signal</keyword>
<reference evidence="4 5" key="1">
    <citation type="submission" date="2014-02" db="EMBL/GenBank/DDBJ databases">
        <authorList>
            <person name="Young C.-C."/>
            <person name="Hameed A."/>
            <person name="Huang H.-C."/>
            <person name="Shahina M."/>
        </authorList>
    </citation>
    <scope>NUCLEOTIDE SEQUENCE [LARGE SCALE GENOMIC DNA]</scope>
    <source>
        <strain evidence="4 5">CC-SAMT-1</strain>
    </source>
</reference>
<dbReference type="Pfam" id="PF18962">
    <property type="entry name" value="Por_Secre_tail"/>
    <property type="match status" value="1"/>
</dbReference>
<gene>
    <name evidence="4" type="ORF">AW14_02180</name>
</gene>
<dbReference type="Proteomes" id="UP000032229">
    <property type="component" value="Chromosome"/>
</dbReference>
<evidence type="ECO:0000256" key="1">
    <source>
        <dbReference type="ARBA" id="ARBA00022729"/>
    </source>
</evidence>
<evidence type="ECO:0000313" key="4">
    <source>
        <dbReference type="EMBL" id="AJR02626.1"/>
    </source>
</evidence>
<dbReference type="EMBL" id="CP007202">
    <property type="protein sequence ID" value="AJR02626.1"/>
    <property type="molecule type" value="Genomic_DNA"/>
</dbReference>
<dbReference type="OrthoDB" id="862563at2"/>
<organism evidence="4 5">
    <name type="scientific">Siansivirga zeaxanthinifaciens CC-SAMT-1</name>
    <dbReference type="NCBI Taxonomy" id="1454006"/>
    <lineage>
        <taxon>Bacteria</taxon>
        <taxon>Pseudomonadati</taxon>
        <taxon>Bacteroidota</taxon>
        <taxon>Flavobacteriia</taxon>
        <taxon>Flavobacteriales</taxon>
        <taxon>Flavobacteriaceae</taxon>
        <taxon>Siansivirga</taxon>
    </lineage>
</organism>
<feature type="domain" description="Secretion system C-terminal sorting" evidence="3">
    <location>
        <begin position="41"/>
        <end position="112"/>
    </location>
</feature>
<proteinExistence type="predicted"/>
<dbReference type="HOGENOM" id="CLU_171118_0_0_10"/>
<sequence length="113" mass="13123">MKKSYFVILFFTTLFFASQNGFSQNNNGKDFAHNNIENLSIYPNPVTNNQTVIYINSKNNLTKKIEFYDILGKLISTTYINRKELNIAHLNRGVYILKITENNITEVKKLVIK</sequence>
<dbReference type="STRING" id="1454006.AW14_02180"/>
<feature type="chain" id="PRO_5002183581" description="Secretion system C-terminal sorting domain-containing protein" evidence="2">
    <location>
        <begin position="24"/>
        <end position="113"/>
    </location>
</feature>
<evidence type="ECO:0000259" key="3">
    <source>
        <dbReference type="Pfam" id="PF18962"/>
    </source>
</evidence>
<dbReference type="InterPro" id="IPR026444">
    <property type="entry name" value="Secre_tail"/>
</dbReference>
<dbReference type="RefSeq" id="WP_052647409.1">
    <property type="nucleotide sequence ID" value="NZ_CP007202.1"/>
</dbReference>
<feature type="signal peptide" evidence="2">
    <location>
        <begin position="1"/>
        <end position="23"/>
    </location>
</feature>
<evidence type="ECO:0000256" key="2">
    <source>
        <dbReference type="SAM" id="SignalP"/>
    </source>
</evidence>
<name>A0A0C5VTV0_9FLAO</name>
<dbReference type="KEGG" id="sze:AW14_02180"/>
<dbReference type="NCBIfam" id="TIGR04183">
    <property type="entry name" value="Por_Secre_tail"/>
    <property type="match status" value="1"/>
</dbReference>